<dbReference type="InParanoid" id="Q57VS7"/>
<feature type="region of interest" description="Disordered" evidence="1">
    <location>
        <begin position="1019"/>
        <end position="1039"/>
    </location>
</feature>
<feature type="compositionally biased region" description="Basic and acidic residues" evidence="1">
    <location>
        <begin position="1368"/>
        <end position="1377"/>
    </location>
</feature>
<feature type="compositionally biased region" description="Basic and acidic residues" evidence="1">
    <location>
        <begin position="1266"/>
        <end position="1275"/>
    </location>
</feature>
<evidence type="ECO:0000313" key="4">
    <source>
        <dbReference type="Proteomes" id="UP000008524"/>
    </source>
</evidence>
<feature type="region of interest" description="Disordered" evidence="1">
    <location>
        <begin position="31"/>
        <end position="119"/>
    </location>
</feature>
<feature type="compositionally biased region" description="Basic and acidic residues" evidence="1">
    <location>
        <begin position="1436"/>
        <end position="1445"/>
    </location>
</feature>
<dbReference type="eggNOG" id="ENOG502SBW2">
    <property type="taxonomic scope" value="Eukaryota"/>
</dbReference>
<accession>Q57VS7</accession>
<sequence length="1516" mass="161792">MRVIAVGRDAKGHLSDSDFIFRSRQWVSCATPAGAAGRGRAPRRSSVVSHKTSRPSSRAQSATPLTRGLDYTPLQRRTRVRSVRPDSEGRGGKSVRGESKPPHSFHGCERPTSSTGDEARKRVHAALDIAWQKFGEARVFIQHNCFQQALLRLESAKYLIDTTEAVGDCCSVLRRRLAMEQLGKELSAISHSCIIRGYHSRKQDPTVTRPPSSIIDGSFTEGCKDGDRHGSRAADCSDADGGGKPCAHGGGNAGSTGVVGNDFPCMKQKQQLFFTKLNNYMGNSVRDSRDFDSVRRASYGSGIPVAAHAGSGVVHGSCIQSVPCGSRSPNSLSCGSFGVSSHSQPAAQHLFTAAPASPMRVPRSCSGFDGSRCSSCNLSRPGIDHWRPMSGGQSREQEEIEGQRQNGYSFCTPHCSRPGTRVDKLSLNPTGETHMRADNGSSTSPVYGEGHQRTDISGGYLPSSTYWRALSGNQGNSQSRDGMCTPNASTRRSSGMPNSASTTHWSYSQNWPINASPQSPVNGRRMSVSPQRNRRTRVSPGTNVGMPQRMQQDDSIFDLGEPKLVKLYSFERRSPSRRVQTPKRFHRFYASGTGDAPMSAYSSMRFNSSSRSRSGATSCDQSRNKLSPSLQQHVGGLSFNSNRNKFGVTAADSFAALGVSYPGLSGSTSSRGTGARDITTLRNRRTRGNFSHNRPEIEGRGTRDASLFDGRVPGCPLPDGAQMTESVFHRYFDGIRSYQQARMLHKRVVEQLLLEHEVEEIERENCGEGGEYDVNRKEVLLHHLEDAYNRWLVSHLGAKQKLLNREEMQGGELGVTLRHVTDEGVEERRIVRPSSCDSAKSVQSTKVLGNQKPHMTGEENLRRYQDFRSASQATVRTDEADTASVKHQLSSDSPAGLPRHTTMGMIVQKSSGAPQNELLGTGHKHESAVEGCVTVAPNDKLNRVTDISHGAHLKTCKEKASTVRDTVLKAKETNGMGAAGLSVDRRSGGGSNEEAHTGGNVSAGEVSNVASLTKIGKGALSNASDEQEPTTKGVVNPVEGTVIEGSARRADEQQRDLLENTTKSLEPKSEAASEVSDGTQSAASVGQGPTPSDATTKSRATKPYTTSDVSDDAKSVTSVEQEPATADTATDIKDTKSDATSDVSDDAKSVTSVEQEPATADTATDIKDTKSDATSDVSDDAKSVTSVEQEPATADTATDIKDTKSDATSDVSDDAKSVTSVEQEPATADTATDIKDTKSDATSDVSDDAKSVTSVEQEPATADTATDIKDTKSDATSDVSDDAKSVTSVEQEPATADTATDIKDTKSDATSDVSDDAKSVTSVEQEPATADTATDIKDTKSDATSDVSDDAKSVTSVEQEPATADTATDIKDTKSDATSDVSDDAKSVTSVEQEPATADTATDIKDTKSDATSDVSDDAKSVTSVEQEPATADTATDIKDTKSDATSDVSDDAKSVTSVEQEPATADTATDIKDTKSDATSDVSDDTRSETSSGRDSHTNDRTAKSHETESCSSSW</sequence>
<dbReference type="OrthoDB" id="251044at2759"/>
<dbReference type="Proteomes" id="UP000008524">
    <property type="component" value="Chromosome 7"/>
</dbReference>
<feature type="compositionally biased region" description="Basic and acidic residues" evidence="1">
    <location>
        <begin position="1164"/>
        <end position="1173"/>
    </location>
</feature>
<feature type="region of interest" description="Disordered" evidence="1">
    <location>
        <begin position="599"/>
        <end position="631"/>
    </location>
</feature>
<feature type="compositionally biased region" description="Polar residues" evidence="1">
    <location>
        <begin position="462"/>
        <end position="521"/>
    </location>
</feature>
<reference evidence="3 4" key="2">
    <citation type="journal article" date="2005" name="Science">
        <title>The genome of the African trypanosome Trypanosoma brucei.</title>
        <authorList>
            <person name="Berriman M."/>
            <person name="Ghedin E."/>
            <person name="Hertz-Fowler C."/>
            <person name="Blandin G."/>
            <person name="Renauld H."/>
            <person name="Bartholomeu D.C."/>
            <person name="Lennard N.J."/>
            <person name="Caler E."/>
            <person name="Hamlin N.E."/>
            <person name="Haas B."/>
            <person name="Bohme U."/>
            <person name="Hannick L."/>
            <person name="Aslett M.A."/>
            <person name="Shallom J."/>
            <person name="Marcello L."/>
            <person name="Hou L."/>
            <person name="Wickstead B."/>
            <person name="Alsmark U.C."/>
            <person name="Arrowsmith C."/>
            <person name="Atkin R.J."/>
            <person name="Barron A.J."/>
            <person name="Bringaud F."/>
            <person name="Brooks K."/>
            <person name="Carrington M."/>
            <person name="Cherevach I."/>
            <person name="Chillingworth T.J."/>
            <person name="Churcher C."/>
            <person name="Clark L.N."/>
            <person name="Corton C.H."/>
            <person name="Cronin A."/>
            <person name="Davies R.M."/>
            <person name="Doggett J."/>
            <person name="Djikeng A."/>
            <person name="Feldblyum T."/>
            <person name="Field M.C."/>
            <person name="Fraser A."/>
            <person name="Goodhead I."/>
            <person name="Hance Z."/>
            <person name="Harper D."/>
            <person name="Harris B.R."/>
            <person name="Hauser H."/>
            <person name="Hostetler J."/>
            <person name="Ivens A."/>
            <person name="Jagels K."/>
            <person name="Johnson D."/>
            <person name="Johnson J."/>
            <person name="Jones K."/>
            <person name="Kerhornou A.X."/>
            <person name="Koo H."/>
            <person name="Larke N."/>
            <person name="Landfear S."/>
            <person name="Larkin C."/>
            <person name="Leech V."/>
            <person name="Line A."/>
            <person name="Lord A."/>
            <person name="Macleod A."/>
            <person name="Mooney P.J."/>
            <person name="Moule S."/>
            <person name="Martin D.M."/>
            <person name="Morgan G.W."/>
            <person name="Mungall K."/>
            <person name="Norbertczak H."/>
            <person name="Ormond D."/>
            <person name="Pai G."/>
            <person name="Peacock C.S."/>
            <person name="Peterson J."/>
            <person name="Quail M.A."/>
            <person name="Rabbinowitsch E."/>
            <person name="Rajandream M.A."/>
            <person name="Reitter C."/>
            <person name="Salzberg S.L."/>
            <person name="Sanders M."/>
            <person name="Schobel S."/>
            <person name="Sharp S."/>
            <person name="Simmonds M."/>
            <person name="Simpson A.J."/>
            <person name="Tallon L."/>
            <person name="Turner C.M."/>
            <person name="Tait A."/>
            <person name="Tivey A.R."/>
            <person name="Van Aken S."/>
            <person name="Walker D."/>
            <person name="Wanless D."/>
            <person name="Wang S."/>
            <person name="White B."/>
            <person name="White O."/>
            <person name="Whitehead S."/>
            <person name="Woodward J."/>
            <person name="Wortman J."/>
            <person name="Adams M.D."/>
            <person name="Embley T.M."/>
            <person name="Gull K."/>
            <person name="Ullu E."/>
            <person name="Barry J.D."/>
            <person name="Fairlamb A.H."/>
            <person name="Opperdoes F."/>
            <person name="Barrell B.G."/>
            <person name="Donelson J.E."/>
            <person name="Hall N."/>
            <person name="Fraser C.M."/>
            <person name="Melville S.E."/>
            <person name="El-Sayed N.M."/>
        </authorList>
    </citation>
    <scope>NUCLEOTIDE SEQUENCE [LARGE SCALE GENOMIC DNA]</scope>
    <source>
        <strain evidence="3 4">927/4 GUTat10.1</strain>
    </source>
</reference>
<feature type="compositionally biased region" description="Basic and acidic residues" evidence="1">
    <location>
        <begin position="1232"/>
        <end position="1241"/>
    </location>
</feature>
<gene>
    <name evidence="3" type="primary">Tb07.29K4.460</name>
    <name evidence="2" type="ORF">Tb927.7.810</name>
</gene>
<evidence type="ECO:0000256" key="1">
    <source>
        <dbReference type="SAM" id="MobiDB-lite"/>
    </source>
</evidence>
<dbReference type="EMBL" id="AC159437">
    <property type="protein sequence ID" value="AAX70291.1"/>
    <property type="molecule type" value="Genomic_DNA"/>
</dbReference>
<dbReference type="RefSeq" id="XP_845705.1">
    <property type="nucleotide sequence ID" value="XM_840612.1"/>
</dbReference>
<accession>D6XJZ9</accession>
<evidence type="ECO:0000313" key="3">
    <source>
        <dbReference type="EMBL" id="AAZ12146.1"/>
    </source>
</evidence>
<organism evidence="2 4">
    <name type="scientific">Trypanosoma brucei brucei (strain 927/4 GUTat10.1)</name>
    <dbReference type="NCBI Taxonomy" id="185431"/>
    <lineage>
        <taxon>Eukaryota</taxon>
        <taxon>Discoba</taxon>
        <taxon>Euglenozoa</taxon>
        <taxon>Kinetoplastea</taxon>
        <taxon>Metakinetoplastina</taxon>
        <taxon>Trypanosomatida</taxon>
        <taxon>Trypanosomatidae</taxon>
        <taxon>Trypanosoma</taxon>
    </lineage>
</organism>
<feature type="compositionally biased region" description="Basic and acidic residues" evidence="1">
    <location>
        <begin position="1300"/>
        <end position="1309"/>
    </location>
</feature>
<feature type="region of interest" description="Disordered" evidence="1">
    <location>
        <begin position="978"/>
        <end position="1005"/>
    </location>
</feature>
<name>Q57VS7_TRYB2</name>
<keyword evidence="4" id="KW-1185">Reference proteome</keyword>
<dbReference type="EMBL" id="CP000070">
    <property type="protein sequence ID" value="AAZ12146.1"/>
    <property type="molecule type" value="Genomic_DNA"/>
</dbReference>
<feature type="compositionally biased region" description="Polar residues" evidence="1">
    <location>
        <begin position="46"/>
        <end position="64"/>
    </location>
</feature>
<feature type="region of interest" description="Disordered" evidence="1">
    <location>
        <begin position="428"/>
        <end position="548"/>
    </location>
</feature>
<protein>
    <submittedName>
        <fullName evidence="2">Uncharacterized protein</fullName>
    </submittedName>
</protein>
<feature type="compositionally biased region" description="Polar residues" evidence="1">
    <location>
        <begin position="615"/>
        <end position="631"/>
    </location>
</feature>
<proteinExistence type="predicted"/>
<dbReference type="OMA" id="WPINASP"/>
<dbReference type="GeneID" id="3658292"/>
<dbReference type="KEGG" id="tbr:Tb927.7.810"/>
<feature type="compositionally biased region" description="Basic and acidic residues" evidence="1">
    <location>
        <begin position="1130"/>
        <end position="1139"/>
    </location>
</feature>
<feature type="compositionally biased region" description="Basic and acidic residues" evidence="1">
    <location>
        <begin position="83"/>
        <end position="109"/>
    </location>
</feature>
<reference evidence="3" key="1">
    <citation type="journal article" date="2005" name="Science">
        <title>Comparative genomics of trypanosomatid parasitic protozoa.</title>
        <authorList>
            <person name="El-Sayed N.M."/>
            <person name="Myler P.J."/>
            <person name="Blandin G."/>
            <person name="Berriman M."/>
            <person name="Crabtree J."/>
            <person name="Aggarwal G."/>
            <person name="Caler E."/>
            <person name="Renauld H."/>
            <person name="Worthey E.A."/>
            <person name="Hertz-Fowler C."/>
            <person name="Ghedin E."/>
            <person name="Peacock C."/>
            <person name="Bartholomeu D.C."/>
            <person name="Haas B.J."/>
            <person name="Tran A.N."/>
            <person name="Wortman J.R."/>
            <person name="Alsmark U.C."/>
            <person name="Angiuoli S."/>
            <person name="Anupama A."/>
            <person name="Badger J."/>
            <person name="Bringaud F."/>
            <person name="Cadag E."/>
            <person name="Carlton J.M."/>
            <person name="Cerqueira G.C."/>
            <person name="Creasy T."/>
            <person name="Delcher A.L."/>
            <person name="Djikeng A."/>
            <person name="Embley T.M."/>
            <person name="Hauser C."/>
            <person name="Ivens A.C."/>
            <person name="Kummerfeld S.K."/>
            <person name="Pereira-Leal J.B."/>
            <person name="Nilsson D."/>
            <person name="Peterson J."/>
            <person name="Salzberg S.L."/>
            <person name="Shallom J."/>
            <person name="Silva J.C."/>
            <person name="Sundaram J."/>
            <person name="Westenberger S."/>
            <person name="White O."/>
            <person name="Melville S.E."/>
            <person name="Donelson J.E."/>
            <person name="Andersson B."/>
            <person name="Stuart K.D."/>
            <person name="Hall N."/>
        </authorList>
    </citation>
    <scope>NUCLEOTIDE SEQUENCE</scope>
    <source>
        <strain evidence="3">927/4 GUTat10.1</strain>
    </source>
</reference>
<dbReference type="VEuPathDB" id="TriTrypDB:Tb927.7.810"/>
<dbReference type="AlphaFoldDB" id="Q57VS7"/>
<feature type="compositionally biased region" description="Low complexity" evidence="1">
    <location>
        <begin position="599"/>
        <end position="614"/>
    </location>
</feature>
<feature type="region of interest" description="Disordered" evidence="1">
    <location>
        <begin position="1060"/>
        <end position="1516"/>
    </location>
</feature>
<reference evidence="3" key="4">
    <citation type="submission" date="2005-04" db="EMBL/GenBank/DDBJ databases">
        <title>Sequencing, closure, and annotation of Trypanosoma brucei chromosomes 2 through 8.</title>
        <authorList>
            <person name="Ghedin E."/>
            <person name="Blandin G."/>
            <person name="Bartholomeu D."/>
            <person name="Caler E."/>
            <person name="Haas B."/>
            <person name="Hannick L."/>
            <person name="Shallom J."/>
            <person name="Hou L."/>
            <person name="Djikeng A."/>
            <person name="Feldblyum T."/>
            <person name="Hostetler J."/>
            <person name="Johnson J."/>
            <person name="Jones K."/>
            <person name="Koo H.L."/>
            <person name="Larkin C."/>
            <person name="Pai G."/>
            <person name="Peterson J."/>
            <person name="Khalak H.G."/>
            <person name="Salzberg S."/>
            <person name="Simpson A.J."/>
            <person name="Tallon L."/>
            <person name="Van Aken S."/>
            <person name="Wanless D."/>
            <person name="White O."/>
            <person name="Wortman J."/>
            <person name="Fraser C.M."/>
            <person name="El-Sayed N.M.A."/>
        </authorList>
    </citation>
    <scope>NUCLEOTIDE SEQUENCE</scope>
    <source>
        <strain evidence="3">927/4 GUTat10.1</strain>
    </source>
</reference>
<feature type="compositionally biased region" description="Basic and acidic residues" evidence="1">
    <location>
        <begin position="1334"/>
        <end position="1343"/>
    </location>
</feature>
<dbReference type="STRING" id="185431.Q57VS7"/>
<feature type="region of interest" description="Disordered" evidence="1">
    <location>
        <begin position="869"/>
        <end position="899"/>
    </location>
</feature>
<feature type="compositionally biased region" description="Polar residues" evidence="1">
    <location>
        <begin position="1076"/>
        <end position="1108"/>
    </location>
</feature>
<reference evidence="2" key="3">
    <citation type="submission" date="2005-04" db="EMBL/GenBank/DDBJ databases">
        <title>.</title>
        <authorList>
            <person name="Ghedin E."/>
            <person name="Blandin G."/>
            <person name="Bartholomeu D."/>
            <person name="Caler E."/>
            <person name="Haas B."/>
            <person name="Hannick L."/>
            <person name="Shallom J."/>
            <person name="Hou L."/>
            <person name="Djikeng A."/>
            <person name="Feldblyum T."/>
            <person name="Hostetler J."/>
            <person name="Johnson J."/>
            <person name="Jones K."/>
            <person name="Koo H.L."/>
            <person name="Larkin C."/>
            <person name="Pai G."/>
            <person name="Peterson J."/>
            <person name="Khalak H.G."/>
            <person name="Salzberg S."/>
            <person name="Simpson A.J."/>
            <person name="Tallon L."/>
            <person name="Van Aken S."/>
            <person name="Wanless D."/>
            <person name="White O."/>
            <person name="Wortman J."/>
            <person name="Fraser C.M."/>
            <person name="El-Sayed N.M.A."/>
        </authorList>
    </citation>
    <scope>NUCLEOTIDE SEQUENCE</scope>
    <source>
        <strain evidence="2">GUTat10.1</strain>
    </source>
</reference>
<feature type="compositionally biased region" description="Basic and acidic residues" evidence="1">
    <location>
        <begin position="1402"/>
        <end position="1411"/>
    </location>
</feature>
<feature type="compositionally biased region" description="Basic and acidic residues" evidence="1">
    <location>
        <begin position="1470"/>
        <end position="1510"/>
    </location>
</feature>
<feature type="compositionally biased region" description="Basic and acidic residues" evidence="1">
    <location>
        <begin position="1198"/>
        <end position="1207"/>
    </location>
</feature>
<dbReference type="PaxDb" id="5691-AAZ12146"/>
<evidence type="ECO:0000313" key="2">
    <source>
        <dbReference type="EMBL" id="AAX70291.1"/>
    </source>
</evidence>